<evidence type="ECO:0000313" key="1">
    <source>
        <dbReference type="EMBL" id="HGC42328.1"/>
    </source>
</evidence>
<dbReference type="EMBL" id="DTQM01000073">
    <property type="protein sequence ID" value="HGC42328.1"/>
    <property type="molecule type" value="Genomic_DNA"/>
</dbReference>
<sequence length="105" mass="10279">MWGKRLFLVFDVVVLGLASPALGWAGVDNPPVAGASVAPTPEQVFRSGQSQRVIDHATMMQAGPVAGAAQGVVFAPGGAVSTPGLSGAAGGRVTLDGLGAGALGR</sequence>
<organism evidence="1">
    <name type="scientific">Acidicaldus sp</name>
    <dbReference type="NCBI Taxonomy" id="1872105"/>
    <lineage>
        <taxon>Bacteria</taxon>
        <taxon>Pseudomonadati</taxon>
        <taxon>Pseudomonadota</taxon>
        <taxon>Alphaproteobacteria</taxon>
        <taxon>Acetobacterales</taxon>
        <taxon>Acetobacteraceae</taxon>
        <taxon>Acidicaldus</taxon>
    </lineage>
</organism>
<protein>
    <submittedName>
        <fullName evidence="1">Uncharacterized protein</fullName>
    </submittedName>
</protein>
<proteinExistence type="predicted"/>
<comment type="caution">
    <text evidence="1">The sequence shown here is derived from an EMBL/GenBank/DDBJ whole genome shotgun (WGS) entry which is preliminary data.</text>
</comment>
<gene>
    <name evidence="1" type="ORF">ENY07_03760</name>
</gene>
<name>A0A8J4M5Q5_9PROT</name>
<dbReference type="AlphaFoldDB" id="A0A8J4M5Q5"/>
<accession>A0A8J4M5Q5</accession>
<reference evidence="1" key="1">
    <citation type="journal article" date="2020" name="mSystems">
        <title>Genome- and Community-Level Interaction Insights into Carbon Utilization and Element Cycling Functions of Hydrothermarchaeota in Hydrothermal Sediment.</title>
        <authorList>
            <person name="Zhou Z."/>
            <person name="Liu Y."/>
            <person name="Xu W."/>
            <person name="Pan J."/>
            <person name="Luo Z.H."/>
            <person name="Li M."/>
        </authorList>
    </citation>
    <scope>NUCLEOTIDE SEQUENCE</scope>
    <source>
        <strain evidence="1">SpSt-997</strain>
    </source>
</reference>